<protein>
    <submittedName>
        <fullName evidence="1">Uncharacterized protein</fullName>
    </submittedName>
</protein>
<dbReference type="Proteomes" id="UP001648503">
    <property type="component" value="Unassembled WGS sequence"/>
</dbReference>
<accession>A0ABQ8FRQ7</accession>
<organism evidence="1 2">
    <name type="scientific">Batrachochytrium salamandrivorans</name>
    <dbReference type="NCBI Taxonomy" id="1357716"/>
    <lineage>
        <taxon>Eukaryota</taxon>
        <taxon>Fungi</taxon>
        <taxon>Fungi incertae sedis</taxon>
        <taxon>Chytridiomycota</taxon>
        <taxon>Chytridiomycota incertae sedis</taxon>
        <taxon>Chytridiomycetes</taxon>
        <taxon>Rhizophydiales</taxon>
        <taxon>Rhizophydiales incertae sedis</taxon>
        <taxon>Batrachochytrium</taxon>
    </lineage>
</organism>
<keyword evidence="2" id="KW-1185">Reference proteome</keyword>
<name>A0ABQ8FRQ7_9FUNG</name>
<proteinExistence type="predicted"/>
<dbReference type="EMBL" id="JAFCIX010000005">
    <property type="protein sequence ID" value="KAH6601460.1"/>
    <property type="molecule type" value="Genomic_DNA"/>
</dbReference>
<evidence type="ECO:0000313" key="1">
    <source>
        <dbReference type="EMBL" id="KAH6601460.1"/>
    </source>
</evidence>
<gene>
    <name evidence="1" type="ORF">BASA50_001603</name>
</gene>
<sequence length="292" mass="32210">MFSRIKAWGKYALKIFKPCGISSLSEDSMPADSAIPTTGAEHLSTTTVATTDSTMAPIVAESQIIQAPQPSAGLPNDPDRIHSESAIHAESVPISIIHKARSDTLEAANLIALATEESASDMVISGCQAQQDSIKDVSAKIKDPMDSGVDISTGPCPIKDFVYYDNDRFTFISHISIDGIYDGPTNCIVVYDKNDVLQIHEVSDSGVSPPHQVNIHPVKSIERYYCRDRPVWTDKCPYEYIMCVISENDTCPDNIQRIFICASSEEETDELLTCFMNMLSKKEEEELDIIDH</sequence>
<evidence type="ECO:0000313" key="2">
    <source>
        <dbReference type="Proteomes" id="UP001648503"/>
    </source>
</evidence>
<reference evidence="1 2" key="1">
    <citation type="submission" date="2021-02" db="EMBL/GenBank/DDBJ databases">
        <title>Variation within the Batrachochytrium salamandrivorans European outbreak.</title>
        <authorList>
            <person name="Kelly M."/>
            <person name="Pasmans F."/>
            <person name="Shea T.P."/>
            <person name="Munoz J.F."/>
            <person name="Carranza S."/>
            <person name="Cuomo C.A."/>
            <person name="Martel A."/>
        </authorList>
    </citation>
    <scope>NUCLEOTIDE SEQUENCE [LARGE SCALE GENOMIC DNA]</scope>
    <source>
        <strain evidence="1 2">AMFP18/2</strain>
    </source>
</reference>
<comment type="caution">
    <text evidence="1">The sequence shown here is derived from an EMBL/GenBank/DDBJ whole genome shotgun (WGS) entry which is preliminary data.</text>
</comment>